<dbReference type="AlphaFoldDB" id="A0A0H5Q649"/>
<organism evidence="2">
    <name type="scientific">uncultured prokaryote</name>
    <dbReference type="NCBI Taxonomy" id="198431"/>
    <lineage>
        <taxon>unclassified sequences</taxon>
        <taxon>environmental samples</taxon>
    </lineage>
</organism>
<keyword evidence="2" id="KW-0614">Plasmid</keyword>
<dbReference type="EMBL" id="LN853887">
    <property type="protein sequence ID" value="CRY96890.1"/>
    <property type="molecule type" value="Genomic_DNA"/>
</dbReference>
<protein>
    <recommendedName>
        <fullName evidence="3">Replication protein</fullName>
    </recommendedName>
</protein>
<geneLocation type="plasmid" evidence="2">
    <name>pRGFK1321</name>
</geneLocation>
<proteinExistence type="predicted"/>
<reference evidence="2" key="1">
    <citation type="submission" date="2015-06" db="EMBL/GenBank/DDBJ databases">
        <authorList>
            <person name="Joergensen T."/>
        </authorList>
    </citation>
    <scope>NUCLEOTIDE SEQUENCE</scope>
    <source>
        <plasmid evidence="2">pRGFK1321</plasmid>
    </source>
</reference>
<evidence type="ECO:0000313" key="2">
    <source>
        <dbReference type="EMBL" id="CRY96890.1"/>
    </source>
</evidence>
<accession>A0A0H5Q649</accession>
<reference evidence="2" key="2">
    <citation type="submission" date="2015-07" db="EMBL/GenBank/DDBJ databases">
        <title>Plasmids, circular viruses and viroids from rat gut.</title>
        <authorList>
            <person name="Jorgensen T.J."/>
            <person name="Hansen M.A."/>
            <person name="Xu Z."/>
            <person name="Tabak M.A."/>
            <person name="Sorensen S.J."/>
            <person name="Hansen L.H."/>
        </authorList>
    </citation>
    <scope>NUCLEOTIDE SEQUENCE</scope>
    <source>
        <plasmid evidence="2">pRGFK1321</plasmid>
    </source>
</reference>
<name>A0A0H5Q649_9ZZZZ</name>
<evidence type="ECO:0008006" key="3">
    <source>
        <dbReference type="Google" id="ProtNLM"/>
    </source>
</evidence>
<sequence length="147" mass="16083">MHLLTARVRDNNAVVISHKTLARLLGVKSVTTIKTALAVLEADRWIEVRQIGQNGTVNAYVINDRVAWSGARDGIRYSLFSATVIAASDEQPDVEDLGHQEPLRRLPSLFRDEGQLPSGPGLPPPSQPFFDGMEPDLPTTGQEESDP</sequence>
<evidence type="ECO:0000256" key="1">
    <source>
        <dbReference type="SAM" id="MobiDB-lite"/>
    </source>
</evidence>
<feature type="region of interest" description="Disordered" evidence="1">
    <location>
        <begin position="107"/>
        <end position="147"/>
    </location>
</feature>